<keyword evidence="1" id="KW-1133">Transmembrane helix</keyword>
<protein>
    <recommendedName>
        <fullName evidence="4">Chain length determinant protein</fullName>
    </recommendedName>
</protein>
<dbReference type="EMBL" id="FQTW01000003">
    <property type="protein sequence ID" value="SHE59675.1"/>
    <property type="molecule type" value="Genomic_DNA"/>
</dbReference>
<dbReference type="Proteomes" id="UP000184462">
    <property type="component" value="Unassembled WGS sequence"/>
</dbReference>
<dbReference type="STRING" id="1155689.SAMN05444278_10385"/>
<reference evidence="2 3" key="1">
    <citation type="submission" date="2016-11" db="EMBL/GenBank/DDBJ databases">
        <authorList>
            <person name="Jaros S."/>
            <person name="Januszkiewicz K."/>
            <person name="Wedrychowicz H."/>
        </authorList>
    </citation>
    <scope>NUCLEOTIDE SEQUENCE [LARGE SCALE GENOMIC DNA]</scope>
    <source>
        <strain evidence="2 3">DSM 25661</strain>
    </source>
</reference>
<feature type="transmembrane region" description="Helical" evidence="1">
    <location>
        <begin position="292"/>
        <end position="311"/>
    </location>
</feature>
<evidence type="ECO:0008006" key="4">
    <source>
        <dbReference type="Google" id="ProtNLM"/>
    </source>
</evidence>
<evidence type="ECO:0000313" key="3">
    <source>
        <dbReference type="Proteomes" id="UP000184462"/>
    </source>
</evidence>
<keyword evidence="3" id="KW-1185">Reference proteome</keyword>
<evidence type="ECO:0000313" key="2">
    <source>
        <dbReference type="EMBL" id="SHE59675.1"/>
    </source>
</evidence>
<accession>A0A1M4USL7</accession>
<keyword evidence="1" id="KW-0472">Membrane</keyword>
<feature type="transmembrane region" description="Helical" evidence="1">
    <location>
        <begin position="41"/>
        <end position="58"/>
    </location>
</feature>
<sequence>MQEKTNNDEIDLFEFFKLIKKGFNKLGLLILKLFVFVKRNAILFIALIVVGGGLGYYLDKENSANLKSTITLQAIYNSKDFLYESIEELNWDILNRPEVASKKLNLDMDLIKNISFELKPITNIKSITEEESVYLEYLSEQDAINKEEINKAIVSNTILHSLIIYHNEGININELYQQIEKKYLVNTKLKQIHQIAISNKKNSIEAYETNIRQIDTILGNYSKKLLNNSQATSFYNSENNLNVAALLEEKKQLLDGINNLKLDIEREEGYIIPLNDAKTSQIDKSPTDHKKILLPLLLIVLFFGLKLLIFLNKKANQLQANSDD</sequence>
<dbReference type="AlphaFoldDB" id="A0A1M4USL7"/>
<proteinExistence type="predicted"/>
<keyword evidence="1" id="KW-0812">Transmembrane</keyword>
<gene>
    <name evidence="2" type="ORF">SAMN05444278_10385</name>
</gene>
<dbReference type="OrthoDB" id="1452530at2"/>
<name>A0A1M4USL7_9FLAO</name>
<evidence type="ECO:0000256" key="1">
    <source>
        <dbReference type="SAM" id="Phobius"/>
    </source>
</evidence>
<dbReference type="RefSeq" id="WP_073192537.1">
    <property type="nucleotide sequence ID" value="NZ_FQTW01000003.1"/>
</dbReference>
<organism evidence="2 3">
    <name type="scientific">Psychroflexus salarius</name>
    <dbReference type="NCBI Taxonomy" id="1155689"/>
    <lineage>
        <taxon>Bacteria</taxon>
        <taxon>Pseudomonadati</taxon>
        <taxon>Bacteroidota</taxon>
        <taxon>Flavobacteriia</taxon>
        <taxon>Flavobacteriales</taxon>
        <taxon>Flavobacteriaceae</taxon>
        <taxon>Psychroflexus</taxon>
    </lineage>
</organism>